<feature type="compositionally biased region" description="Polar residues" evidence="1">
    <location>
        <begin position="435"/>
        <end position="445"/>
    </location>
</feature>
<feature type="region of interest" description="Disordered" evidence="1">
    <location>
        <begin position="227"/>
        <end position="509"/>
    </location>
</feature>
<accession>A0A1C1C9C8</accession>
<evidence type="ECO:0000256" key="1">
    <source>
        <dbReference type="SAM" id="MobiDB-lite"/>
    </source>
</evidence>
<evidence type="ECO:0000313" key="4">
    <source>
        <dbReference type="Proteomes" id="UP000094526"/>
    </source>
</evidence>
<evidence type="ECO:0000313" key="3">
    <source>
        <dbReference type="EMBL" id="OCT45087.1"/>
    </source>
</evidence>
<gene>
    <name evidence="3" type="ORF">CLCR_05805</name>
</gene>
<keyword evidence="2" id="KW-1133">Transmembrane helix</keyword>
<reference evidence="4" key="1">
    <citation type="submission" date="2015-07" db="EMBL/GenBank/DDBJ databases">
        <authorList>
            <person name="Teixeira M.M."/>
            <person name="Souza R.C."/>
            <person name="Almeida L.G."/>
            <person name="Vicente V.A."/>
            <person name="de Hoog S."/>
            <person name="Bocca A.L."/>
            <person name="de Almeida S.R."/>
            <person name="Vasconcelos A.T."/>
            <person name="Felipe M.S."/>
        </authorList>
    </citation>
    <scope>NUCLEOTIDE SEQUENCE [LARGE SCALE GENOMIC DNA]</scope>
    <source>
        <strain evidence="4">KSF</strain>
    </source>
</reference>
<feature type="compositionally biased region" description="Polar residues" evidence="1">
    <location>
        <begin position="245"/>
        <end position="270"/>
    </location>
</feature>
<name>A0A1C1C9C8_9EURO</name>
<dbReference type="VEuPathDB" id="FungiDB:CLCR_05805"/>
<keyword evidence="4" id="KW-1185">Reference proteome</keyword>
<feature type="transmembrane region" description="Helical" evidence="2">
    <location>
        <begin position="195"/>
        <end position="217"/>
    </location>
</feature>
<feature type="compositionally biased region" description="Basic and acidic residues" evidence="1">
    <location>
        <begin position="275"/>
        <end position="288"/>
    </location>
</feature>
<dbReference type="EMBL" id="LGRB01000020">
    <property type="protein sequence ID" value="OCT45087.1"/>
    <property type="molecule type" value="Genomic_DNA"/>
</dbReference>
<comment type="caution">
    <text evidence="3">The sequence shown here is derived from an EMBL/GenBank/DDBJ whole genome shotgun (WGS) entry which is preliminary data.</text>
</comment>
<dbReference type="Proteomes" id="UP000094526">
    <property type="component" value="Unassembled WGS sequence"/>
</dbReference>
<protein>
    <submittedName>
        <fullName evidence="3">Uncharacterized protein</fullName>
    </submittedName>
</protein>
<feature type="compositionally biased region" description="Pro residues" evidence="1">
    <location>
        <begin position="1"/>
        <end position="16"/>
    </location>
</feature>
<keyword evidence="2" id="KW-0812">Transmembrane</keyword>
<proteinExistence type="predicted"/>
<feature type="region of interest" description="Disordered" evidence="1">
    <location>
        <begin position="1"/>
        <end position="32"/>
    </location>
</feature>
<organism evidence="3 4">
    <name type="scientific">Cladophialophora carrionii</name>
    <dbReference type="NCBI Taxonomy" id="86049"/>
    <lineage>
        <taxon>Eukaryota</taxon>
        <taxon>Fungi</taxon>
        <taxon>Dikarya</taxon>
        <taxon>Ascomycota</taxon>
        <taxon>Pezizomycotina</taxon>
        <taxon>Eurotiomycetes</taxon>
        <taxon>Chaetothyriomycetidae</taxon>
        <taxon>Chaetothyriales</taxon>
        <taxon>Herpotrichiellaceae</taxon>
        <taxon>Cladophialophora</taxon>
    </lineage>
</organism>
<feature type="compositionally biased region" description="Basic and acidic residues" evidence="1">
    <location>
        <begin position="227"/>
        <end position="244"/>
    </location>
</feature>
<sequence length="509" mass="55981">MASDPRVPPSNYPPSMGPGARPSNPTGDGPDTRTKLMQIIQARSKYQVSVEPETLSLSYELNDAPRLYRLSFDAMPLQGFSRWWLFGGPQRARRAGILAIDIIRGSENVAKRPVTQQEAEALTYWTSKRLLYSSYATAVSVVLGAFIARRGHARMKFPILPAKPLEQYNHFPFKQVPILTGRTAQSAWQFTRYGIWIQLTFLVASPTIGTAASIFIANAMSRDSRTQELVHALDPKRAWEDRGQSDSARQMSPEQQHQLSSGFETPNQGQDLEADSQRTSRDLERNGRVDQGMAHGYNSGDSIERGSPDGAGTLSDSAVRARENTQQYERYPSSSQQQPQPQPHGQPASPPASADSDPFFYDDASPTAGNDPDNASPVAYTQPSGGSVWERIRRGGNGSSPSRPPPYGARAQPDAGQSTRLAEQEAEFSERDAYNSESRFGSAATSRDGGDRERAQREFDEMLERERQHSGSDEYSRGMRAVEQGEESGNAASGASGGGGSAWERRRRE</sequence>
<dbReference type="OrthoDB" id="4204700at2759"/>
<dbReference type="STRING" id="86049.A0A1C1C9C8"/>
<dbReference type="VEuPathDB" id="FungiDB:G647_07757"/>
<feature type="compositionally biased region" description="Pro residues" evidence="1">
    <location>
        <begin position="340"/>
        <end position="350"/>
    </location>
</feature>
<keyword evidence="2" id="KW-0472">Membrane</keyword>
<feature type="transmembrane region" description="Helical" evidence="2">
    <location>
        <begin position="130"/>
        <end position="148"/>
    </location>
</feature>
<feature type="compositionally biased region" description="Basic and acidic residues" evidence="1">
    <location>
        <begin position="448"/>
        <end position="477"/>
    </location>
</feature>
<evidence type="ECO:0000256" key="2">
    <source>
        <dbReference type="SAM" id="Phobius"/>
    </source>
</evidence>
<dbReference type="AlphaFoldDB" id="A0A1C1C9C8"/>